<dbReference type="InterPro" id="IPR018927">
    <property type="entry name" value="Pilus_synth_Q_C"/>
</dbReference>
<name>A0A5W5K8T2_SALET</name>
<dbReference type="EMBL" id="AAHKMO010000055">
    <property type="protein sequence ID" value="EBX1946842.1"/>
    <property type="molecule type" value="Genomic_DNA"/>
</dbReference>
<feature type="region of interest" description="Disordered" evidence="1">
    <location>
        <begin position="201"/>
        <end position="235"/>
    </location>
</feature>
<proteinExistence type="predicted"/>
<dbReference type="AlphaFoldDB" id="A0A5W5K8T2"/>
<comment type="caution">
    <text evidence="3">The sequence shown here is derived from an EMBL/GenBank/DDBJ whole genome shotgun (WGS) entry which is preliminary data.</text>
</comment>
<evidence type="ECO:0000313" key="3">
    <source>
        <dbReference type="EMBL" id="EBX1946842.1"/>
    </source>
</evidence>
<dbReference type="PROSITE" id="PS51257">
    <property type="entry name" value="PROKAR_LIPOPROTEIN"/>
    <property type="match status" value="1"/>
</dbReference>
<evidence type="ECO:0000259" key="2">
    <source>
        <dbReference type="Pfam" id="PF10671"/>
    </source>
</evidence>
<sequence>MKKMLFVMPALLTGCTGFSPLRSPAPALQVPALVFVDGQIRSSAETVAHTQQQVRATVPAPARTAPPPPTPVTAAPATSGVPAMSPSTSQDTLTGPAAPAATTAATTAAGLRVTGTPQKPAVISLPGVSNLTTEQWIRRILPDGWQLQYENALRQTLSTRHKTIWQNDEWTRVLERLLVSQNIQGHLDWHARTLTLSRPGVQPAVPVTSSAPAAPPAPRNPFRQGREDDTSLTPPAPIPVAPAGPVWKAEPGSTLRTTLTQWASTVSCSGGKWLVIWPVAVDYPVSAPLTFNGPFEQVMTGLFTLYQKAAVPLYAGVSRQQCVISVSDKPFPGGTP</sequence>
<protein>
    <recommendedName>
        <fullName evidence="2">Toxin co-regulated pilus biosynthesis protein Q C-terminal domain-containing protein</fullName>
    </recommendedName>
</protein>
<feature type="region of interest" description="Disordered" evidence="1">
    <location>
        <begin position="60"/>
        <end position="101"/>
    </location>
</feature>
<feature type="compositionally biased region" description="Low complexity" evidence="1">
    <location>
        <begin position="203"/>
        <end position="212"/>
    </location>
</feature>
<organism evidence="3">
    <name type="scientific">Salmonella enterica subsp. enterica serovar Saintpaul</name>
    <dbReference type="NCBI Taxonomy" id="90105"/>
    <lineage>
        <taxon>Bacteria</taxon>
        <taxon>Pseudomonadati</taxon>
        <taxon>Pseudomonadota</taxon>
        <taxon>Gammaproteobacteria</taxon>
        <taxon>Enterobacterales</taxon>
        <taxon>Enterobacteriaceae</taxon>
        <taxon>Salmonella</taxon>
    </lineage>
</organism>
<reference evidence="3" key="1">
    <citation type="submission" date="2018-06" db="EMBL/GenBank/DDBJ databases">
        <authorList>
            <person name="Ashton P.M."/>
            <person name="Dallman T."/>
            <person name="Nair S."/>
            <person name="De Pinna E."/>
            <person name="Peters T."/>
            <person name="Grant K."/>
        </authorList>
    </citation>
    <scope>NUCLEOTIDE SEQUENCE</scope>
    <source>
        <strain evidence="3">187601</strain>
    </source>
</reference>
<gene>
    <name evidence="3" type="ORF">DRD48_24775</name>
</gene>
<evidence type="ECO:0000256" key="1">
    <source>
        <dbReference type="SAM" id="MobiDB-lite"/>
    </source>
</evidence>
<feature type="compositionally biased region" description="Low complexity" evidence="1">
    <location>
        <begin position="92"/>
        <end position="101"/>
    </location>
</feature>
<dbReference type="Pfam" id="PF10671">
    <property type="entry name" value="TcpQ"/>
    <property type="match status" value="1"/>
</dbReference>
<feature type="domain" description="Toxin co-regulated pilus biosynthesis protein Q C-terminal" evidence="2">
    <location>
        <begin position="246"/>
        <end position="328"/>
    </location>
</feature>
<accession>A0A5W5K8T2</accession>